<comment type="caution">
    <text evidence="3">The sequence shown here is derived from an EMBL/GenBank/DDBJ whole genome shotgun (WGS) entry which is preliminary data.</text>
</comment>
<evidence type="ECO:0000313" key="4">
    <source>
        <dbReference type="Proteomes" id="UP000012065"/>
    </source>
</evidence>
<evidence type="ECO:0000259" key="1">
    <source>
        <dbReference type="Pfam" id="PF01498"/>
    </source>
</evidence>
<organism evidence="3 4">
    <name type="scientific">Thanatephorus cucumeris (strain AG1-IB / isolate 7/3/14)</name>
    <name type="common">Lettuce bottom rot fungus</name>
    <name type="synonym">Rhizoctonia solani</name>
    <dbReference type="NCBI Taxonomy" id="1108050"/>
    <lineage>
        <taxon>Eukaryota</taxon>
        <taxon>Fungi</taxon>
        <taxon>Dikarya</taxon>
        <taxon>Basidiomycota</taxon>
        <taxon>Agaricomycotina</taxon>
        <taxon>Agaricomycetes</taxon>
        <taxon>Cantharellales</taxon>
        <taxon>Ceratobasidiaceae</taxon>
        <taxon>Rhizoctonia</taxon>
        <taxon>Rhizoctonia solani AG-1</taxon>
    </lineage>
</organism>
<protein>
    <submittedName>
        <fullName evidence="3">Transposable element Tcb2 transposase</fullName>
    </submittedName>
</protein>
<dbReference type="InterPro" id="IPR036397">
    <property type="entry name" value="RNaseH_sf"/>
</dbReference>
<evidence type="ECO:0000259" key="2">
    <source>
        <dbReference type="Pfam" id="PF13358"/>
    </source>
</evidence>
<dbReference type="Pfam" id="PF01498">
    <property type="entry name" value="HTH_Tnp_Tc3_2"/>
    <property type="match status" value="1"/>
</dbReference>
<feature type="domain" description="Transposase Tc1-like" evidence="1">
    <location>
        <begin position="67"/>
        <end position="135"/>
    </location>
</feature>
<reference evidence="3 4" key="1">
    <citation type="journal article" date="2013" name="J. Biotechnol.">
        <title>Establishment and interpretation of the genome sequence of the phytopathogenic fungus Rhizoctonia solani AG1-IB isolate 7/3/14.</title>
        <authorList>
            <person name="Wibberg D.W."/>
            <person name="Jelonek L.J."/>
            <person name="Rupp O.R."/>
            <person name="Hennig M.H."/>
            <person name="Eikmeyer F.E."/>
            <person name="Goesmann A.G."/>
            <person name="Hartmann A.H."/>
            <person name="Borriss R.B."/>
            <person name="Grosch R.G."/>
            <person name="Puehler A.P."/>
            <person name="Schlueter A.S."/>
        </authorList>
    </citation>
    <scope>NUCLEOTIDE SEQUENCE [LARGE SCALE GENOMIC DNA]</scope>
    <source>
        <strain evidence="4">AG1-IB / isolate 7/3/14</strain>
    </source>
</reference>
<dbReference type="EMBL" id="CAOJ01015077">
    <property type="protein sequence ID" value="CCO35769.1"/>
    <property type="molecule type" value="Genomic_DNA"/>
</dbReference>
<feature type="domain" description="Tc1-like transposase DDE" evidence="2">
    <location>
        <begin position="164"/>
        <end position="288"/>
    </location>
</feature>
<sequence length="339" mass="38777">MPKAHSQDTLSSVLCILDSHKTHAEIHGQTGISSAYITKVTAKHRPHLIRSKGGRPRKLNPTAVRHAVRLVTNGNKVSTRKAAITLSTLAGESIYCDTIRRALVEAGLRGVKKTQKPKLTRKHIEDRIAFARAHKYWTVEDWKRVLWSDETTITRLWSDGVYWGWARPGEGLSDRLIIEALSHGGGSFMFWGCMGWLGTGYGCKVEGSFNNQVYKDILEDELTKSLKYFGLKAEEVIYMHNNAPPHKAKAPTKWLDDHKIERFEWPASSPDLNPIENLWAELKRRLGDYEEIPKGMLELWERVQVVWDGFAPEYCRKLIETMPRRMAMVLERKGKSIPY</sequence>
<dbReference type="HOGENOM" id="CLU_033666_0_4_1"/>
<dbReference type="Pfam" id="PF13358">
    <property type="entry name" value="DDE_3"/>
    <property type="match status" value="1"/>
</dbReference>
<dbReference type="Gene3D" id="3.30.420.10">
    <property type="entry name" value="Ribonuclease H-like superfamily/Ribonuclease H"/>
    <property type="match status" value="1"/>
</dbReference>
<dbReference type="GO" id="GO:0006313">
    <property type="term" value="P:DNA transposition"/>
    <property type="evidence" value="ECO:0007669"/>
    <property type="project" value="InterPro"/>
</dbReference>
<dbReference type="GO" id="GO:0015074">
    <property type="term" value="P:DNA integration"/>
    <property type="evidence" value="ECO:0007669"/>
    <property type="project" value="InterPro"/>
</dbReference>
<dbReference type="AlphaFoldDB" id="M5C8V0"/>
<evidence type="ECO:0000313" key="3">
    <source>
        <dbReference type="EMBL" id="CCO35769.1"/>
    </source>
</evidence>
<dbReference type="Proteomes" id="UP000012065">
    <property type="component" value="Unassembled WGS sequence"/>
</dbReference>
<dbReference type="PANTHER" id="PTHR23022:SF135">
    <property type="entry name" value="SI:DKEY-77F5.3"/>
    <property type="match status" value="1"/>
</dbReference>
<proteinExistence type="predicted"/>
<accession>M5C8V0</accession>
<dbReference type="InterPro" id="IPR038717">
    <property type="entry name" value="Tc1-like_DDE_dom"/>
</dbReference>
<name>M5C8V0_THACB</name>
<dbReference type="GO" id="GO:0003677">
    <property type="term" value="F:DNA binding"/>
    <property type="evidence" value="ECO:0007669"/>
    <property type="project" value="InterPro"/>
</dbReference>
<dbReference type="PANTHER" id="PTHR23022">
    <property type="entry name" value="TRANSPOSABLE ELEMENT-RELATED"/>
    <property type="match status" value="1"/>
</dbReference>
<dbReference type="InterPro" id="IPR052338">
    <property type="entry name" value="Transposase_5"/>
</dbReference>
<dbReference type="InterPro" id="IPR002492">
    <property type="entry name" value="Transposase_Tc1-like"/>
</dbReference>
<gene>
    <name evidence="3" type="ORF">BN14_09889</name>
</gene>